<reference evidence="1" key="1">
    <citation type="submission" date="2024-05" db="EMBL/GenBank/DDBJ databases">
        <authorList>
            <person name="Kim S."/>
            <person name="Heo J."/>
            <person name="Choi H."/>
            <person name="Choi Y."/>
            <person name="Kwon S.-W."/>
            <person name="Kim Y."/>
        </authorList>
    </citation>
    <scope>NUCLEOTIDE SEQUENCE</scope>
    <source>
        <strain evidence="1">KACC 23699</strain>
    </source>
</reference>
<gene>
    <name evidence="1" type="ORF">ABEG17_00210</name>
</gene>
<dbReference type="InterPro" id="IPR032710">
    <property type="entry name" value="NTF2-like_dom_sf"/>
</dbReference>
<protein>
    <recommendedName>
        <fullName evidence="2">Nuclear transport factor 2 family protein</fullName>
    </recommendedName>
</protein>
<organism evidence="1">
    <name type="scientific">Pedococcus sp. KACC 23699</name>
    <dbReference type="NCBI Taxonomy" id="3149228"/>
    <lineage>
        <taxon>Bacteria</taxon>
        <taxon>Bacillati</taxon>
        <taxon>Actinomycetota</taxon>
        <taxon>Actinomycetes</taxon>
        <taxon>Micrococcales</taxon>
        <taxon>Intrasporangiaceae</taxon>
        <taxon>Pedococcus</taxon>
    </lineage>
</organism>
<dbReference type="RefSeq" id="WP_406831238.1">
    <property type="nucleotide sequence ID" value="NZ_CP157483.1"/>
</dbReference>
<accession>A0AAU7JUJ9</accession>
<dbReference type="AlphaFoldDB" id="A0AAU7JUJ9"/>
<evidence type="ECO:0008006" key="2">
    <source>
        <dbReference type="Google" id="ProtNLM"/>
    </source>
</evidence>
<proteinExistence type="predicted"/>
<dbReference type="SUPFAM" id="SSF54427">
    <property type="entry name" value="NTF2-like"/>
    <property type="match status" value="1"/>
</dbReference>
<evidence type="ECO:0000313" key="1">
    <source>
        <dbReference type="EMBL" id="XBO43789.1"/>
    </source>
</evidence>
<dbReference type="EMBL" id="CP157483">
    <property type="protein sequence ID" value="XBO43789.1"/>
    <property type="molecule type" value="Genomic_DNA"/>
</dbReference>
<sequence>MTANQSPGQTEEIAQFFGDFESASRREDWAGYGEMFLPQFTNIYPVTVSTVAREDLVAFLPHRKGTFARAGASGVVLASLEVDPLDGRHVVARTT</sequence>
<name>A0AAU7JUJ9_9MICO</name>